<evidence type="ECO:0000313" key="2">
    <source>
        <dbReference type="Proteomes" id="UP000326912"/>
    </source>
</evidence>
<dbReference type="AlphaFoldDB" id="A0A5J4KTG7"/>
<evidence type="ECO:0000313" key="1">
    <source>
        <dbReference type="EMBL" id="GER89761.1"/>
    </source>
</evidence>
<protein>
    <recommendedName>
        <fullName evidence="3">ATPase AAA-type core domain-containing protein</fullName>
    </recommendedName>
</protein>
<dbReference type="Gene3D" id="3.40.50.300">
    <property type="entry name" value="P-loop containing nucleotide triphosphate hydrolases"/>
    <property type="match status" value="1"/>
</dbReference>
<accession>A0A5J4KTG7</accession>
<reference evidence="1 2" key="1">
    <citation type="submission" date="2019-10" db="EMBL/GenBank/DDBJ databases">
        <title>Dictyobacter vulcani sp. nov., within the class Ktedonobacteria, isolated from soil of volcanic Mt. Zao.</title>
        <authorList>
            <person name="Zheng Y."/>
            <person name="Wang C.M."/>
            <person name="Sakai Y."/>
            <person name="Abe K."/>
            <person name="Yokota A."/>
            <person name="Yabe S."/>
        </authorList>
    </citation>
    <scope>NUCLEOTIDE SEQUENCE [LARGE SCALE GENOMIC DNA]</scope>
    <source>
        <strain evidence="1 2">W12</strain>
    </source>
</reference>
<gene>
    <name evidence="1" type="ORF">KDW_39230</name>
</gene>
<sequence length="166" mass="19922">MNRQDDEKEIVDRVYTVCNQQARYRVLWIVGEPRCGKTSLSKKLCQNNNWKYINFTLEPGYLDSLIGREEVYRPADFLEDLYRWCNEANSEYIFFDELVNAWLMVWGYRYEQAWLAGIRYTREFFLRVGRAPNLQAGVIFVTRARTADKLLEIFPQMNPNHIFELR</sequence>
<evidence type="ECO:0008006" key="3">
    <source>
        <dbReference type="Google" id="ProtNLM"/>
    </source>
</evidence>
<keyword evidence="2" id="KW-1185">Reference proteome</keyword>
<dbReference type="EMBL" id="BKZW01000002">
    <property type="protein sequence ID" value="GER89761.1"/>
    <property type="molecule type" value="Genomic_DNA"/>
</dbReference>
<dbReference type="RefSeq" id="WP_151757608.1">
    <property type="nucleotide sequence ID" value="NZ_BKZW01000002.1"/>
</dbReference>
<proteinExistence type="predicted"/>
<dbReference type="Proteomes" id="UP000326912">
    <property type="component" value="Unassembled WGS sequence"/>
</dbReference>
<organism evidence="1 2">
    <name type="scientific">Dictyobacter vulcani</name>
    <dbReference type="NCBI Taxonomy" id="2607529"/>
    <lineage>
        <taxon>Bacteria</taxon>
        <taxon>Bacillati</taxon>
        <taxon>Chloroflexota</taxon>
        <taxon>Ktedonobacteria</taxon>
        <taxon>Ktedonobacterales</taxon>
        <taxon>Dictyobacteraceae</taxon>
        <taxon>Dictyobacter</taxon>
    </lineage>
</organism>
<comment type="caution">
    <text evidence="1">The sequence shown here is derived from an EMBL/GenBank/DDBJ whole genome shotgun (WGS) entry which is preliminary data.</text>
</comment>
<dbReference type="InterPro" id="IPR027417">
    <property type="entry name" value="P-loop_NTPase"/>
</dbReference>
<name>A0A5J4KTG7_9CHLR</name>
<dbReference type="SUPFAM" id="SSF52540">
    <property type="entry name" value="P-loop containing nucleoside triphosphate hydrolases"/>
    <property type="match status" value="1"/>
</dbReference>